<dbReference type="SUPFAM" id="SSF56112">
    <property type="entry name" value="Protein kinase-like (PK-like)"/>
    <property type="match status" value="1"/>
</dbReference>
<feature type="compositionally biased region" description="Pro residues" evidence="8">
    <location>
        <begin position="304"/>
        <end position="314"/>
    </location>
</feature>
<organism evidence="11 12">
    <name type="scientific">Murinocardiopsis flavida</name>
    <dbReference type="NCBI Taxonomy" id="645275"/>
    <lineage>
        <taxon>Bacteria</taxon>
        <taxon>Bacillati</taxon>
        <taxon>Actinomycetota</taxon>
        <taxon>Actinomycetes</taxon>
        <taxon>Streptosporangiales</taxon>
        <taxon>Nocardiopsidaceae</taxon>
        <taxon>Murinocardiopsis</taxon>
    </lineage>
</organism>
<evidence type="ECO:0000256" key="8">
    <source>
        <dbReference type="SAM" id="MobiDB-lite"/>
    </source>
</evidence>
<feature type="binding site" evidence="7">
    <location>
        <position position="49"/>
    </location>
    <ligand>
        <name>ATP</name>
        <dbReference type="ChEBI" id="CHEBI:30616"/>
    </ligand>
</feature>
<dbReference type="Proteomes" id="UP000240542">
    <property type="component" value="Unassembled WGS sequence"/>
</dbReference>
<dbReference type="PANTHER" id="PTHR43289">
    <property type="entry name" value="MITOGEN-ACTIVATED PROTEIN KINASE KINASE KINASE 20-RELATED"/>
    <property type="match status" value="1"/>
</dbReference>
<keyword evidence="4 7" id="KW-0547">Nucleotide-binding</keyword>
<feature type="region of interest" description="Disordered" evidence="8">
    <location>
        <begin position="439"/>
        <end position="469"/>
    </location>
</feature>
<dbReference type="Gene3D" id="3.30.200.20">
    <property type="entry name" value="Phosphorylase Kinase, domain 1"/>
    <property type="match status" value="1"/>
</dbReference>
<dbReference type="PROSITE" id="PS50011">
    <property type="entry name" value="PROTEIN_KINASE_DOM"/>
    <property type="match status" value="1"/>
</dbReference>
<keyword evidence="9" id="KW-0472">Membrane</keyword>
<keyword evidence="12" id="KW-1185">Reference proteome</keyword>
<feature type="transmembrane region" description="Helical" evidence="9">
    <location>
        <begin position="328"/>
        <end position="350"/>
    </location>
</feature>
<evidence type="ECO:0000313" key="12">
    <source>
        <dbReference type="Proteomes" id="UP000240542"/>
    </source>
</evidence>
<feature type="compositionally biased region" description="Acidic residues" evidence="8">
    <location>
        <begin position="380"/>
        <end position="392"/>
    </location>
</feature>
<keyword evidence="2 11" id="KW-0723">Serine/threonine-protein kinase</keyword>
<evidence type="ECO:0000256" key="2">
    <source>
        <dbReference type="ARBA" id="ARBA00022527"/>
    </source>
</evidence>
<dbReference type="AlphaFoldDB" id="A0A2P8CUY7"/>
<dbReference type="InterPro" id="IPR000719">
    <property type="entry name" value="Prot_kinase_dom"/>
</dbReference>
<name>A0A2P8CUY7_9ACTN</name>
<dbReference type="GO" id="GO:0005524">
    <property type="term" value="F:ATP binding"/>
    <property type="evidence" value="ECO:0007669"/>
    <property type="project" value="UniProtKB-UniRule"/>
</dbReference>
<evidence type="ECO:0000256" key="7">
    <source>
        <dbReference type="PROSITE-ProRule" id="PRU10141"/>
    </source>
</evidence>
<feature type="compositionally biased region" description="Low complexity" evidence="8">
    <location>
        <begin position="283"/>
        <end position="303"/>
    </location>
</feature>
<proteinExistence type="predicted"/>
<protein>
    <recommendedName>
        <fullName evidence="1">non-specific serine/threonine protein kinase</fullName>
        <ecNumber evidence="1">2.7.11.1</ecNumber>
    </recommendedName>
</protein>
<comment type="caution">
    <text evidence="11">The sequence shown here is derived from an EMBL/GenBank/DDBJ whole genome shotgun (WGS) entry which is preliminary data.</text>
</comment>
<dbReference type="PROSITE" id="PS00107">
    <property type="entry name" value="PROTEIN_KINASE_ATP"/>
    <property type="match status" value="1"/>
</dbReference>
<dbReference type="PROSITE" id="PS00108">
    <property type="entry name" value="PROTEIN_KINASE_ST"/>
    <property type="match status" value="1"/>
</dbReference>
<keyword evidence="6 7" id="KW-0067">ATP-binding</keyword>
<evidence type="ECO:0000313" key="11">
    <source>
        <dbReference type="EMBL" id="PSK88776.1"/>
    </source>
</evidence>
<reference evidence="11 12" key="1">
    <citation type="submission" date="2018-03" db="EMBL/GenBank/DDBJ databases">
        <title>Genomic Encyclopedia of Archaeal and Bacterial Type Strains, Phase II (KMG-II): from individual species to whole genera.</title>
        <authorList>
            <person name="Goeker M."/>
        </authorList>
    </citation>
    <scope>NUCLEOTIDE SEQUENCE [LARGE SCALE GENOMIC DNA]</scope>
    <source>
        <strain evidence="11 12">DSM 45312</strain>
    </source>
</reference>
<feature type="domain" description="Protein kinase" evidence="10">
    <location>
        <begin position="20"/>
        <end position="278"/>
    </location>
</feature>
<dbReference type="RefSeq" id="WP_106586424.1">
    <property type="nucleotide sequence ID" value="NZ_PYGA01000029.1"/>
</dbReference>
<evidence type="ECO:0000256" key="1">
    <source>
        <dbReference type="ARBA" id="ARBA00012513"/>
    </source>
</evidence>
<keyword evidence="9" id="KW-0812">Transmembrane</keyword>
<evidence type="ECO:0000256" key="3">
    <source>
        <dbReference type="ARBA" id="ARBA00022679"/>
    </source>
</evidence>
<keyword evidence="5 11" id="KW-0418">Kinase</keyword>
<keyword evidence="3" id="KW-0808">Transferase</keyword>
<evidence type="ECO:0000256" key="6">
    <source>
        <dbReference type="ARBA" id="ARBA00022840"/>
    </source>
</evidence>
<dbReference type="InterPro" id="IPR008271">
    <property type="entry name" value="Ser/Thr_kinase_AS"/>
</dbReference>
<dbReference type="SMART" id="SM00220">
    <property type="entry name" value="S_TKc"/>
    <property type="match status" value="1"/>
</dbReference>
<dbReference type="Gene3D" id="1.10.510.10">
    <property type="entry name" value="Transferase(Phosphotransferase) domain 1"/>
    <property type="match status" value="1"/>
</dbReference>
<evidence type="ECO:0000256" key="4">
    <source>
        <dbReference type="ARBA" id="ARBA00022741"/>
    </source>
</evidence>
<dbReference type="InterPro" id="IPR017441">
    <property type="entry name" value="Protein_kinase_ATP_BS"/>
</dbReference>
<dbReference type="GO" id="GO:0004674">
    <property type="term" value="F:protein serine/threonine kinase activity"/>
    <property type="evidence" value="ECO:0007669"/>
    <property type="project" value="UniProtKB-KW"/>
</dbReference>
<evidence type="ECO:0000259" key="10">
    <source>
        <dbReference type="PROSITE" id="PS50011"/>
    </source>
</evidence>
<evidence type="ECO:0000256" key="9">
    <source>
        <dbReference type="SAM" id="Phobius"/>
    </source>
</evidence>
<dbReference type="OrthoDB" id="3679634at2"/>
<sequence>MTTEDPEAHSGAGRLLAGRYRMTHLLGEGGMGRVWQGSDELLDRPVAIKELTVAEHLPRHEVEILRTRMLREARSAAQLSHPSIITVFDVVEEDSRPWIVMELVRGPSLSEILKGGTALPPARAAKIGLQMTAALAVAHERGIVHRDIKPGNVLIAPGDRAVLTDFGIARLEGSTSLTSTGLLLGSPSYLAPEQARGEMANAATDIWALGVTLYQAVEGAPPFHRNSPMATLTAIVTEDVPPPIAAGPLHSVLVAMLDKDPGARPDVATVRAELEQIVHGADPAPAAAPAEPAEQPGTALRTGPPGPPRPPGPSGPARTGPARPAARTLLLVVGAVLALALAIAGGVWLASPGGQGADPAGAQGGPGSAASETPSPKPEDTEEPEEEKEPEFEGLTLTRHEDETGFSLEVPEEWKVERKGSSVFFRNPEGGYLQVDQTDTPGDDAKKDWEQQAGSAPGRFSGYDEVGIENNDDPALADYKSAADWEFTFKGDNGKMHAVNRGFHNDAKGYALFLVATEDDFPTNKKLLDHMTETFTPAGG</sequence>
<dbReference type="Gene3D" id="3.40.1000.10">
    <property type="entry name" value="Mog1/PsbP, alpha/beta/alpha sandwich"/>
    <property type="match status" value="1"/>
</dbReference>
<dbReference type="Pfam" id="PF00069">
    <property type="entry name" value="Pkinase"/>
    <property type="match status" value="1"/>
</dbReference>
<feature type="region of interest" description="Disordered" evidence="8">
    <location>
        <begin position="283"/>
        <end position="322"/>
    </location>
</feature>
<evidence type="ECO:0000256" key="5">
    <source>
        <dbReference type="ARBA" id="ARBA00022777"/>
    </source>
</evidence>
<keyword evidence="9" id="KW-1133">Transmembrane helix</keyword>
<dbReference type="EC" id="2.7.11.1" evidence="1"/>
<accession>A0A2P8CUY7</accession>
<gene>
    <name evidence="11" type="ORF">CLV63_12965</name>
</gene>
<feature type="region of interest" description="Disordered" evidence="8">
    <location>
        <begin position="355"/>
        <end position="412"/>
    </location>
</feature>
<dbReference type="CDD" id="cd14014">
    <property type="entry name" value="STKc_PknB_like"/>
    <property type="match status" value="1"/>
</dbReference>
<dbReference type="PANTHER" id="PTHR43289:SF6">
    <property type="entry name" value="SERINE_THREONINE-PROTEIN KINASE NEKL-3"/>
    <property type="match status" value="1"/>
</dbReference>
<dbReference type="InterPro" id="IPR011009">
    <property type="entry name" value="Kinase-like_dom_sf"/>
</dbReference>
<dbReference type="EMBL" id="PYGA01000029">
    <property type="protein sequence ID" value="PSK88776.1"/>
    <property type="molecule type" value="Genomic_DNA"/>
</dbReference>